<gene>
    <name evidence="2" type="ORF">ACJ72_02806</name>
</gene>
<dbReference type="AlphaFoldDB" id="A0A1B7P1E3"/>
<comment type="caution">
    <text evidence="2">The sequence shown here is derived from an EMBL/GenBank/DDBJ whole genome shotgun (WGS) entry which is preliminary data.</text>
</comment>
<proteinExistence type="predicted"/>
<evidence type="ECO:0000313" key="2">
    <source>
        <dbReference type="EMBL" id="OAX82845.1"/>
    </source>
</evidence>
<dbReference type="STRING" id="1658172.A0A1B7P1E3"/>
<evidence type="ECO:0000256" key="1">
    <source>
        <dbReference type="SAM" id="MobiDB-lite"/>
    </source>
</evidence>
<reference evidence="2 3" key="1">
    <citation type="submission" date="2015-07" db="EMBL/GenBank/DDBJ databases">
        <title>Emmonsia species relationships and genome sequence.</title>
        <authorList>
            <person name="Cuomo C.A."/>
            <person name="Schwartz I.S."/>
            <person name="Kenyon C."/>
            <person name="de Hoog G.S."/>
            <person name="Govender N.P."/>
            <person name="Botha A."/>
            <person name="Moreno L."/>
            <person name="de Vries M."/>
            <person name="Munoz J.F."/>
            <person name="Stielow J.B."/>
        </authorList>
    </citation>
    <scope>NUCLEOTIDE SEQUENCE [LARGE SCALE GENOMIC DNA]</scope>
    <source>
        <strain evidence="2 3">CBS 136260</strain>
    </source>
</reference>
<dbReference type="SUPFAM" id="SSF47226">
    <property type="entry name" value="Histidine-containing phosphotransfer domain, HPT domain"/>
    <property type="match status" value="1"/>
</dbReference>
<dbReference type="GO" id="GO:0000160">
    <property type="term" value="P:phosphorelay signal transduction system"/>
    <property type="evidence" value="ECO:0007669"/>
    <property type="project" value="InterPro"/>
</dbReference>
<dbReference type="OrthoDB" id="1673781at2759"/>
<keyword evidence="3" id="KW-1185">Reference proteome</keyword>
<feature type="region of interest" description="Disordered" evidence="1">
    <location>
        <begin position="1"/>
        <end position="34"/>
    </location>
</feature>
<dbReference type="InterPro" id="IPR036641">
    <property type="entry name" value="HPT_dom_sf"/>
</dbReference>
<feature type="compositionally biased region" description="Low complexity" evidence="1">
    <location>
        <begin position="10"/>
        <end position="21"/>
    </location>
</feature>
<sequence>MAPSATTHVPQQPQPQQQQQPSNDKLPDLASLGDHVEETTFEQILEMDDEDPSREFSKGLVYGFFDQAETTFVKMESAM</sequence>
<dbReference type="Proteomes" id="UP000091918">
    <property type="component" value="Unassembled WGS sequence"/>
</dbReference>
<protein>
    <submittedName>
        <fullName evidence="2">Uncharacterized protein</fullName>
    </submittedName>
</protein>
<accession>A0A1B7P1E3</accession>
<name>A0A1B7P1E3_9EURO</name>
<evidence type="ECO:0000313" key="3">
    <source>
        <dbReference type="Proteomes" id="UP000091918"/>
    </source>
</evidence>
<organism evidence="2 3">
    <name type="scientific">Emergomyces africanus</name>
    <dbReference type="NCBI Taxonomy" id="1955775"/>
    <lineage>
        <taxon>Eukaryota</taxon>
        <taxon>Fungi</taxon>
        <taxon>Dikarya</taxon>
        <taxon>Ascomycota</taxon>
        <taxon>Pezizomycotina</taxon>
        <taxon>Eurotiomycetes</taxon>
        <taxon>Eurotiomycetidae</taxon>
        <taxon>Onygenales</taxon>
        <taxon>Ajellomycetaceae</taxon>
        <taxon>Emergomyces</taxon>
    </lineage>
</organism>
<dbReference type="EMBL" id="LGUA01000248">
    <property type="protein sequence ID" value="OAX82845.1"/>
    <property type="molecule type" value="Genomic_DNA"/>
</dbReference>
<dbReference type="Gene3D" id="1.20.120.160">
    <property type="entry name" value="HPT domain"/>
    <property type="match status" value="1"/>
</dbReference>